<proteinExistence type="predicted"/>
<keyword evidence="1 4" id="KW-0238">DNA-binding</keyword>
<evidence type="ECO:0000256" key="5">
    <source>
        <dbReference type="RuleBase" id="RU000682"/>
    </source>
</evidence>
<evidence type="ECO:0000259" key="7">
    <source>
        <dbReference type="PROSITE" id="PS50071"/>
    </source>
</evidence>
<dbReference type="AlphaFoldDB" id="A0A8S3YNF9"/>
<dbReference type="GO" id="GO:0000981">
    <property type="term" value="F:DNA-binding transcription factor activity, RNA polymerase II-specific"/>
    <property type="evidence" value="ECO:0007669"/>
    <property type="project" value="InterPro"/>
</dbReference>
<feature type="compositionally biased region" description="Polar residues" evidence="6">
    <location>
        <begin position="147"/>
        <end position="161"/>
    </location>
</feature>
<dbReference type="Gene3D" id="1.10.10.60">
    <property type="entry name" value="Homeodomain-like"/>
    <property type="match status" value="1"/>
</dbReference>
<evidence type="ECO:0000313" key="8">
    <source>
        <dbReference type="EMBL" id="CAG5117082.1"/>
    </source>
</evidence>
<feature type="DNA-binding region" description="Homeobox" evidence="4">
    <location>
        <begin position="31"/>
        <end position="56"/>
    </location>
</feature>
<feature type="region of interest" description="Disordered" evidence="6">
    <location>
        <begin position="147"/>
        <end position="182"/>
    </location>
</feature>
<dbReference type="GO" id="GO:0005634">
    <property type="term" value="C:nucleus"/>
    <property type="evidence" value="ECO:0007669"/>
    <property type="project" value="UniProtKB-SubCell"/>
</dbReference>
<dbReference type="InterPro" id="IPR001356">
    <property type="entry name" value="HD"/>
</dbReference>
<dbReference type="CDD" id="cd00086">
    <property type="entry name" value="homeodomain"/>
    <property type="match status" value="1"/>
</dbReference>
<accession>A0A8S3YNF9</accession>
<evidence type="ECO:0000256" key="1">
    <source>
        <dbReference type="ARBA" id="ARBA00023125"/>
    </source>
</evidence>
<keyword evidence="3 4" id="KW-0539">Nucleus</keyword>
<evidence type="ECO:0000313" key="9">
    <source>
        <dbReference type="Proteomes" id="UP000678393"/>
    </source>
</evidence>
<dbReference type="InterPro" id="IPR017970">
    <property type="entry name" value="Homeobox_CS"/>
</dbReference>
<dbReference type="EMBL" id="CAJHNH020000345">
    <property type="protein sequence ID" value="CAG5117082.1"/>
    <property type="molecule type" value="Genomic_DNA"/>
</dbReference>
<dbReference type="Pfam" id="PF00046">
    <property type="entry name" value="Homeodomain"/>
    <property type="match status" value="1"/>
</dbReference>
<organism evidence="8 9">
    <name type="scientific">Candidula unifasciata</name>
    <dbReference type="NCBI Taxonomy" id="100452"/>
    <lineage>
        <taxon>Eukaryota</taxon>
        <taxon>Metazoa</taxon>
        <taxon>Spiralia</taxon>
        <taxon>Lophotrochozoa</taxon>
        <taxon>Mollusca</taxon>
        <taxon>Gastropoda</taxon>
        <taxon>Heterobranchia</taxon>
        <taxon>Euthyneura</taxon>
        <taxon>Panpulmonata</taxon>
        <taxon>Eupulmonata</taxon>
        <taxon>Stylommatophora</taxon>
        <taxon>Helicina</taxon>
        <taxon>Helicoidea</taxon>
        <taxon>Geomitridae</taxon>
        <taxon>Candidula</taxon>
    </lineage>
</organism>
<dbReference type="PROSITE" id="PS00027">
    <property type="entry name" value="HOMEOBOX_1"/>
    <property type="match status" value="1"/>
</dbReference>
<comment type="subcellular location">
    <subcellularLocation>
        <location evidence="4 5">Nucleus</location>
    </subcellularLocation>
</comment>
<dbReference type="PROSITE" id="PS50071">
    <property type="entry name" value="HOMEOBOX_2"/>
    <property type="match status" value="1"/>
</dbReference>
<sequence>MYVWGGRENLEPGVQMWQPRLLGGFTKGNLLNLLRLMSSPLRVWFQNRRAKWRKRERFGQLNTMRAMASATNHGYDVHLGPRHDMYHPHVQNPDPSVMWMEMYNHYGNNVWPPVSAVKGYHFSMDAAQSLGSKWHPAVTPMYPSWSSSQLLTPASQHQHPSPETLHGACGQQQGHDIGSMYSSNNNFQHCSTDAGGP</sequence>
<dbReference type="Proteomes" id="UP000678393">
    <property type="component" value="Unassembled WGS sequence"/>
</dbReference>
<dbReference type="GO" id="GO:0003677">
    <property type="term" value="F:DNA binding"/>
    <property type="evidence" value="ECO:0007669"/>
    <property type="project" value="UniProtKB-UniRule"/>
</dbReference>
<name>A0A8S3YNF9_9EUPU</name>
<feature type="domain" description="Homeobox" evidence="7">
    <location>
        <begin position="29"/>
        <end position="55"/>
    </location>
</feature>
<feature type="compositionally biased region" description="Polar residues" evidence="6">
    <location>
        <begin position="170"/>
        <end position="182"/>
    </location>
</feature>
<gene>
    <name evidence="8" type="ORF">CUNI_LOCUS2640</name>
</gene>
<dbReference type="OrthoDB" id="6159439at2759"/>
<keyword evidence="2 4" id="KW-0371">Homeobox</keyword>
<reference evidence="8" key="1">
    <citation type="submission" date="2021-04" db="EMBL/GenBank/DDBJ databases">
        <authorList>
            <consortium name="Molecular Ecology Group"/>
        </authorList>
    </citation>
    <scope>NUCLEOTIDE SEQUENCE</scope>
</reference>
<dbReference type="InterPro" id="IPR009057">
    <property type="entry name" value="Homeodomain-like_sf"/>
</dbReference>
<comment type="caution">
    <text evidence="8">The sequence shown here is derived from an EMBL/GenBank/DDBJ whole genome shotgun (WGS) entry which is preliminary data.</text>
</comment>
<evidence type="ECO:0000256" key="2">
    <source>
        <dbReference type="ARBA" id="ARBA00023155"/>
    </source>
</evidence>
<evidence type="ECO:0000256" key="6">
    <source>
        <dbReference type="SAM" id="MobiDB-lite"/>
    </source>
</evidence>
<evidence type="ECO:0000256" key="3">
    <source>
        <dbReference type="ARBA" id="ARBA00023242"/>
    </source>
</evidence>
<protein>
    <recommendedName>
        <fullName evidence="7">Homeobox domain-containing protein</fullName>
    </recommendedName>
</protein>
<dbReference type="SUPFAM" id="SSF46689">
    <property type="entry name" value="Homeodomain-like"/>
    <property type="match status" value="1"/>
</dbReference>
<evidence type="ECO:0000256" key="4">
    <source>
        <dbReference type="PROSITE-ProRule" id="PRU00108"/>
    </source>
</evidence>
<keyword evidence="9" id="KW-1185">Reference proteome</keyword>